<sequence length="104" mass="11272">MTTFRSQIRSARWPAVLAAFWLCAALWSPGHAVWAAEPVAVASAVHLGEECGADEAGPRGTRRPPVKRPRTAAARPFPEVRRAAPATRAAGHAERLVLLSVWRL</sequence>
<organism evidence="3 4">
    <name type="scientific">Nonomuraea endophytica</name>
    <dbReference type="NCBI Taxonomy" id="714136"/>
    <lineage>
        <taxon>Bacteria</taxon>
        <taxon>Bacillati</taxon>
        <taxon>Actinomycetota</taxon>
        <taxon>Actinomycetes</taxon>
        <taxon>Streptosporangiales</taxon>
        <taxon>Streptosporangiaceae</taxon>
        <taxon>Nonomuraea</taxon>
    </lineage>
</organism>
<reference evidence="3 4" key="1">
    <citation type="submission" date="2020-08" db="EMBL/GenBank/DDBJ databases">
        <title>Genomic Encyclopedia of Type Strains, Phase IV (KMG-IV): sequencing the most valuable type-strain genomes for metagenomic binning, comparative biology and taxonomic classification.</title>
        <authorList>
            <person name="Goeker M."/>
        </authorList>
    </citation>
    <scope>NUCLEOTIDE SEQUENCE [LARGE SCALE GENOMIC DNA]</scope>
    <source>
        <strain evidence="3 4">DSM 45385</strain>
    </source>
</reference>
<accession>A0A7W8EHR0</accession>
<dbReference type="EMBL" id="JACHIN010000010">
    <property type="protein sequence ID" value="MBB5081220.1"/>
    <property type="molecule type" value="Genomic_DNA"/>
</dbReference>
<gene>
    <name evidence="3" type="ORF">HNR40_006715</name>
</gene>
<keyword evidence="4" id="KW-1185">Reference proteome</keyword>
<dbReference type="Proteomes" id="UP000568380">
    <property type="component" value="Unassembled WGS sequence"/>
</dbReference>
<evidence type="ECO:0000313" key="3">
    <source>
        <dbReference type="EMBL" id="MBB5081220.1"/>
    </source>
</evidence>
<dbReference type="AlphaFoldDB" id="A0A7W8EHR0"/>
<feature type="chain" id="PRO_5038606736" description="Secreted protein" evidence="2">
    <location>
        <begin position="33"/>
        <end position="104"/>
    </location>
</feature>
<evidence type="ECO:0000256" key="2">
    <source>
        <dbReference type="SAM" id="SignalP"/>
    </source>
</evidence>
<name>A0A7W8EHR0_9ACTN</name>
<evidence type="ECO:0000313" key="4">
    <source>
        <dbReference type="Proteomes" id="UP000568380"/>
    </source>
</evidence>
<evidence type="ECO:0008006" key="5">
    <source>
        <dbReference type="Google" id="ProtNLM"/>
    </source>
</evidence>
<comment type="caution">
    <text evidence="3">The sequence shown here is derived from an EMBL/GenBank/DDBJ whole genome shotgun (WGS) entry which is preliminary data.</text>
</comment>
<feature type="signal peptide" evidence="2">
    <location>
        <begin position="1"/>
        <end position="32"/>
    </location>
</feature>
<protein>
    <recommendedName>
        <fullName evidence="5">Secreted protein</fullName>
    </recommendedName>
</protein>
<feature type="compositionally biased region" description="Basic residues" evidence="1">
    <location>
        <begin position="60"/>
        <end position="70"/>
    </location>
</feature>
<proteinExistence type="predicted"/>
<dbReference type="RefSeq" id="WP_184968405.1">
    <property type="nucleotide sequence ID" value="NZ_JACHIN010000010.1"/>
</dbReference>
<keyword evidence="2" id="KW-0732">Signal</keyword>
<evidence type="ECO:0000256" key="1">
    <source>
        <dbReference type="SAM" id="MobiDB-lite"/>
    </source>
</evidence>
<feature type="region of interest" description="Disordered" evidence="1">
    <location>
        <begin position="51"/>
        <end position="75"/>
    </location>
</feature>